<accession>A0A6I2MAZ7</accession>
<dbReference type="Pfam" id="PF08340">
    <property type="entry name" value="YicC-like_C"/>
    <property type="match status" value="1"/>
</dbReference>
<dbReference type="Pfam" id="PF03755">
    <property type="entry name" value="YicC-like_N"/>
    <property type="match status" value="1"/>
</dbReference>
<keyword evidence="9" id="KW-1185">Reference proteome</keyword>
<feature type="domain" description="Endoribonuclease YicC-like N-terminal" evidence="6">
    <location>
        <begin position="3"/>
        <end position="156"/>
    </location>
</feature>
<dbReference type="Proteomes" id="UP000441585">
    <property type="component" value="Unassembled WGS sequence"/>
</dbReference>
<evidence type="ECO:0000259" key="7">
    <source>
        <dbReference type="Pfam" id="PF08340"/>
    </source>
</evidence>
<evidence type="ECO:0000256" key="1">
    <source>
        <dbReference type="ARBA" id="ARBA00001968"/>
    </source>
</evidence>
<proteinExistence type="inferred from homology"/>
<comment type="similarity">
    <text evidence="5">Belongs to the YicC/YloC family.</text>
</comment>
<feature type="domain" description="Endoribonuclease YicC-like C-terminal" evidence="7">
    <location>
        <begin position="173"/>
        <end position="291"/>
    </location>
</feature>
<comment type="cofactor">
    <cofactor evidence="1">
        <name>a divalent metal cation</name>
        <dbReference type="ChEBI" id="CHEBI:60240"/>
    </cofactor>
</comment>
<keyword evidence="3" id="KW-0255">Endonuclease</keyword>
<evidence type="ECO:0000256" key="5">
    <source>
        <dbReference type="ARBA" id="ARBA00035648"/>
    </source>
</evidence>
<evidence type="ECO:0000259" key="6">
    <source>
        <dbReference type="Pfam" id="PF03755"/>
    </source>
</evidence>
<dbReference type="AlphaFoldDB" id="A0A6I2MAZ7"/>
<keyword evidence="2" id="KW-0540">Nuclease</keyword>
<name>A0A6I2MAZ7_9BACI</name>
<dbReference type="PANTHER" id="PTHR30636:SF3">
    <property type="entry name" value="UPF0701 PROTEIN YICC"/>
    <property type="match status" value="1"/>
</dbReference>
<protein>
    <submittedName>
        <fullName evidence="8">YicC family protein</fullName>
    </submittedName>
</protein>
<dbReference type="NCBIfam" id="TIGR00255">
    <property type="entry name" value="YicC/YloC family endoribonuclease"/>
    <property type="match status" value="1"/>
</dbReference>
<dbReference type="PANTHER" id="PTHR30636">
    <property type="entry name" value="UPF0701 PROTEIN YICC"/>
    <property type="match status" value="1"/>
</dbReference>
<sequence length="291" mass="33278">MVCSMTGYGRSSIGNDKLTITAEMKSVNHRFFEINVRMPRQLMSIEDKIKKVISSIINRGRVEVYITIEGESLADRFIEVDWNLLDQYVQAAASMQSRYDLHNGLQLTDLLKLDYVIAVGEQAKGNEEIHSMIFAAVQDAAEKLKDMRMAEGAHLKNDLHKQLAFLESYVSDIEKYAPQVVIRYKQRLEKKMAELSEGTIDESRLVTEAALFADRADIAEEITRIRSHLSQFRETMQKEESIGRKLDFLVQELNREANTIGSKANDKDISKCSVELKSVIERLKEQVQNIE</sequence>
<dbReference type="GO" id="GO:0004521">
    <property type="term" value="F:RNA endonuclease activity"/>
    <property type="evidence" value="ECO:0007669"/>
    <property type="project" value="InterPro"/>
</dbReference>
<dbReference type="InterPro" id="IPR013527">
    <property type="entry name" value="YicC-like_N"/>
</dbReference>
<gene>
    <name evidence="8" type="ORF">GJU41_06470</name>
</gene>
<comment type="caution">
    <text evidence="8">The sequence shown here is derived from an EMBL/GenBank/DDBJ whole genome shotgun (WGS) entry which is preliminary data.</text>
</comment>
<evidence type="ECO:0000256" key="3">
    <source>
        <dbReference type="ARBA" id="ARBA00022759"/>
    </source>
</evidence>
<evidence type="ECO:0000256" key="4">
    <source>
        <dbReference type="ARBA" id="ARBA00022801"/>
    </source>
</evidence>
<evidence type="ECO:0000256" key="2">
    <source>
        <dbReference type="ARBA" id="ARBA00022722"/>
    </source>
</evidence>
<evidence type="ECO:0000313" key="9">
    <source>
        <dbReference type="Proteomes" id="UP000441585"/>
    </source>
</evidence>
<dbReference type="GO" id="GO:0016787">
    <property type="term" value="F:hydrolase activity"/>
    <property type="evidence" value="ECO:0007669"/>
    <property type="project" value="UniProtKB-KW"/>
</dbReference>
<dbReference type="RefSeq" id="WP_070879166.1">
    <property type="nucleotide sequence ID" value="NZ_WKKF01000001.1"/>
</dbReference>
<reference evidence="8 9" key="1">
    <citation type="submission" date="2019-11" db="EMBL/GenBank/DDBJ databases">
        <title>Bacillus idriensis genome.</title>
        <authorList>
            <person name="Konopka E.N."/>
            <person name="Newman J.D."/>
        </authorList>
    </citation>
    <scope>NUCLEOTIDE SEQUENCE [LARGE SCALE GENOMIC DNA]</scope>
    <source>
        <strain evidence="8 9">DSM 19097</strain>
    </source>
</reference>
<dbReference type="InterPro" id="IPR005229">
    <property type="entry name" value="YicC/YloC-like"/>
</dbReference>
<dbReference type="InterPro" id="IPR013551">
    <property type="entry name" value="YicC-like_C"/>
</dbReference>
<dbReference type="EMBL" id="WKKF01000001">
    <property type="protein sequence ID" value="MRX53611.1"/>
    <property type="molecule type" value="Genomic_DNA"/>
</dbReference>
<organism evidence="8 9">
    <name type="scientific">Metabacillus idriensis</name>
    <dbReference type="NCBI Taxonomy" id="324768"/>
    <lineage>
        <taxon>Bacteria</taxon>
        <taxon>Bacillati</taxon>
        <taxon>Bacillota</taxon>
        <taxon>Bacilli</taxon>
        <taxon>Bacillales</taxon>
        <taxon>Bacillaceae</taxon>
        <taxon>Metabacillus</taxon>
    </lineage>
</organism>
<keyword evidence="4" id="KW-0378">Hydrolase</keyword>
<evidence type="ECO:0000313" key="8">
    <source>
        <dbReference type="EMBL" id="MRX53611.1"/>
    </source>
</evidence>